<dbReference type="SUPFAM" id="SSF54427">
    <property type="entry name" value="NTF2-like"/>
    <property type="match status" value="1"/>
</dbReference>
<organism evidence="2">
    <name type="scientific">Craspedostauros australis</name>
    <dbReference type="NCBI Taxonomy" id="1486917"/>
    <lineage>
        <taxon>Eukaryota</taxon>
        <taxon>Sar</taxon>
        <taxon>Stramenopiles</taxon>
        <taxon>Ochrophyta</taxon>
        <taxon>Bacillariophyta</taxon>
        <taxon>Bacillariophyceae</taxon>
        <taxon>Bacillariophycidae</taxon>
        <taxon>Naviculales</taxon>
        <taxon>Naviculaceae</taxon>
        <taxon>Craspedostauros</taxon>
    </lineage>
</organism>
<feature type="region of interest" description="Disordered" evidence="1">
    <location>
        <begin position="36"/>
        <end position="60"/>
    </location>
</feature>
<sequence>MFRTSASSNGKLYLLGVSLIAVVTSSVAFAVSSSQSSQSPQLSSSKTMSESAKSSNADDATCKSPIVDLVGESCERGGTILDEKAMIQRQKFPIGPDELIRKAKYVLKKDTGVLEPTLWADDFEFCAPIVGPLGKEEFLTAAGSFDVYKAFPDFDNRYFGFTVDPLEPGRVWFFVRLVGTNTGGLFGRAPNNRVAELPPQVFSMKFNEEGKVKELTVGYSVDRRQGNTGGLGGLFGLFYGVGQGLPFPEGRPYRLSWQYRILNAIGTWAQRFTSKKDE</sequence>
<dbReference type="InterPro" id="IPR032710">
    <property type="entry name" value="NTF2-like_dom_sf"/>
</dbReference>
<evidence type="ECO:0000313" key="2">
    <source>
        <dbReference type="EMBL" id="CAD8338939.1"/>
    </source>
</evidence>
<feature type="compositionally biased region" description="Low complexity" evidence="1">
    <location>
        <begin position="36"/>
        <end position="55"/>
    </location>
</feature>
<evidence type="ECO:0000256" key="1">
    <source>
        <dbReference type="SAM" id="MobiDB-lite"/>
    </source>
</evidence>
<accession>A0A7R9ZPI9</accession>
<reference evidence="2" key="1">
    <citation type="submission" date="2021-01" db="EMBL/GenBank/DDBJ databases">
        <authorList>
            <person name="Corre E."/>
            <person name="Pelletier E."/>
            <person name="Niang G."/>
            <person name="Scheremetjew M."/>
            <person name="Finn R."/>
            <person name="Kale V."/>
            <person name="Holt S."/>
            <person name="Cochrane G."/>
            <person name="Meng A."/>
            <person name="Brown T."/>
            <person name="Cohen L."/>
        </authorList>
    </citation>
    <scope>NUCLEOTIDE SEQUENCE</scope>
    <source>
        <strain evidence="2">CCMP3328</strain>
    </source>
</reference>
<dbReference type="AlphaFoldDB" id="A0A7R9ZPI9"/>
<proteinExistence type="predicted"/>
<name>A0A7R9ZPI9_9STRA</name>
<dbReference type="Gene3D" id="3.10.450.50">
    <property type="match status" value="1"/>
</dbReference>
<dbReference type="EMBL" id="HBEF01017867">
    <property type="protein sequence ID" value="CAD8338939.1"/>
    <property type="molecule type" value="Transcribed_RNA"/>
</dbReference>
<gene>
    <name evidence="2" type="ORF">CAUS1442_LOCUS11072</name>
</gene>
<protein>
    <submittedName>
        <fullName evidence="2">Uncharacterized protein</fullName>
    </submittedName>
</protein>